<keyword evidence="1" id="KW-1133">Transmembrane helix</keyword>
<proteinExistence type="predicted"/>
<evidence type="ECO:0000313" key="2">
    <source>
        <dbReference type="EMBL" id="OGI44551.1"/>
    </source>
</evidence>
<evidence type="ECO:0000313" key="3">
    <source>
        <dbReference type="Proteomes" id="UP000179344"/>
    </source>
</evidence>
<keyword evidence="1" id="KW-0472">Membrane</keyword>
<dbReference type="Proteomes" id="UP000179344">
    <property type="component" value="Unassembled WGS sequence"/>
</dbReference>
<feature type="transmembrane region" description="Helical" evidence="1">
    <location>
        <begin position="31"/>
        <end position="50"/>
    </location>
</feature>
<dbReference type="EMBL" id="MFST01000044">
    <property type="protein sequence ID" value="OGI44551.1"/>
    <property type="molecule type" value="Genomic_DNA"/>
</dbReference>
<gene>
    <name evidence="2" type="ORF">A2V92_00255</name>
</gene>
<dbReference type="NCBIfam" id="NF006749">
    <property type="entry name" value="PRK09272.1-2"/>
    <property type="match status" value="1"/>
</dbReference>
<comment type="caution">
    <text evidence="2">The sequence shown here is derived from an EMBL/GenBank/DDBJ whole genome shotgun (WGS) entry which is preliminary data.</text>
</comment>
<accession>A0A1F6THG5</accession>
<name>A0A1F6THG5_9PROT</name>
<organism evidence="2 3">
    <name type="scientific">Candidatus Muproteobacteria bacterium RBG_16_65_31</name>
    <dbReference type="NCBI Taxonomy" id="1817759"/>
    <lineage>
        <taxon>Bacteria</taxon>
        <taxon>Pseudomonadati</taxon>
        <taxon>Pseudomonadota</taxon>
        <taxon>Candidatus Muproteobacteria</taxon>
    </lineage>
</organism>
<feature type="transmembrane region" description="Helical" evidence="1">
    <location>
        <begin position="62"/>
        <end position="81"/>
    </location>
</feature>
<evidence type="ECO:0000256" key="1">
    <source>
        <dbReference type="SAM" id="Phobius"/>
    </source>
</evidence>
<dbReference type="InterPro" id="IPR058117">
    <property type="entry name" value="BV97_02767-like"/>
</dbReference>
<evidence type="ECO:0008006" key="4">
    <source>
        <dbReference type="Google" id="ProtNLM"/>
    </source>
</evidence>
<dbReference type="AlphaFoldDB" id="A0A1F6THG5"/>
<keyword evidence="1" id="KW-0812">Transmembrane</keyword>
<feature type="transmembrane region" description="Helical" evidence="1">
    <location>
        <begin position="87"/>
        <end position="109"/>
    </location>
</feature>
<reference evidence="2 3" key="1">
    <citation type="journal article" date="2016" name="Nat. Commun.">
        <title>Thousands of microbial genomes shed light on interconnected biogeochemical processes in an aquifer system.</title>
        <authorList>
            <person name="Anantharaman K."/>
            <person name="Brown C.T."/>
            <person name="Hug L.A."/>
            <person name="Sharon I."/>
            <person name="Castelle C.J."/>
            <person name="Probst A.J."/>
            <person name="Thomas B.C."/>
            <person name="Singh A."/>
            <person name="Wilkins M.J."/>
            <person name="Karaoz U."/>
            <person name="Brodie E.L."/>
            <person name="Williams K.H."/>
            <person name="Hubbard S.S."/>
            <person name="Banfield J.F."/>
        </authorList>
    </citation>
    <scope>NUCLEOTIDE SEQUENCE [LARGE SCALE GENOMIC DNA]</scope>
</reference>
<protein>
    <recommendedName>
        <fullName evidence="4">DUF3147 family protein</fullName>
    </recommendedName>
</protein>
<sequence length="116" mass="12574">MGYYVLKVAVSAVLIVAIAEAAKRSSFVGGLIASLPIVSILAFAWLYLDTRSLDRVAALSQSIFWLVLPSLALFLALPWLLRKTGNFYLSLGLAIAAMLACYLAMVAALRQLKIEL</sequence>